<feature type="transmembrane region" description="Helical" evidence="1">
    <location>
        <begin position="403"/>
        <end position="423"/>
    </location>
</feature>
<feature type="transmembrane region" description="Helical" evidence="1">
    <location>
        <begin position="282"/>
        <end position="308"/>
    </location>
</feature>
<evidence type="ECO:0000313" key="3">
    <source>
        <dbReference type="Proteomes" id="UP001595607"/>
    </source>
</evidence>
<feature type="transmembrane region" description="Helical" evidence="1">
    <location>
        <begin position="175"/>
        <end position="195"/>
    </location>
</feature>
<keyword evidence="1" id="KW-1133">Transmembrane helix</keyword>
<keyword evidence="1" id="KW-0472">Membrane</keyword>
<keyword evidence="1" id="KW-0812">Transmembrane</keyword>
<accession>A0ABV7MEG1</accession>
<evidence type="ECO:0000256" key="1">
    <source>
        <dbReference type="SAM" id="Phobius"/>
    </source>
</evidence>
<feature type="transmembrane region" description="Helical" evidence="1">
    <location>
        <begin position="64"/>
        <end position="81"/>
    </location>
</feature>
<keyword evidence="3" id="KW-1185">Reference proteome</keyword>
<dbReference type="RefSeq" id="WP_189576778.1">
    <property type="nucleotide sequence ID" value="NZ_BMXU01000002.1"/>
</dbReference>
<protein>
    <submittedName>
        <fullName evidence="2">Uncharacterized protein</fullName>
    </submittedName>
</protein>
<feature type="transmembrane region" description="Helical" evidence="1">
    <location>
        <begin position="329"/>
        <end position="349"/>
    </location>
</feature>
<dbReference type="EMBL" id="JBHRVA010000003">
    <property type="protein sequence ID" value="MFC3303854.1"/>
    <property type="molecule type" value="Genomic_DNA"/>
</dbReference>
<feature type="transmembrane region" description="Helical" evidence="1">
    <location>
        <begin position="93"/>
        <end position="113"/>
    </location>
</feature>
<feature type="transmembrane region" description="Helical" evidence="1">
    <location>
        <begin position="429"/>
        <end position="452"/>
    </location>
</feature>
<dbReference type="Proteomes" id="UP001595607">
    <property type="component" value="Unassembled WGS sequence"/>
</dbReference>
<name>A0ABV7MEG1_9PROT</name>
<feature type="transmembrane region" description="Helical" evidence="1">
    <location>
        <begin position="6"/>
        <end position="24"/>
    </location>
</feature>
<proteinExistence type="predicted"/>
<feature type="transmembrane region" description="Helical" evidence="1">
    <location>
        <begin position="36"/>
        <end position="58"/>
    </location>
</feature>
<gene>
    <name evidence="2" type="ORF">ACFONP_14065</name>
</gene>
<sequence>MREILGVAAFLAIVTLPGAWIGFSPLTKGFSGWVRLGMSVALSPVVVAAIFIAARLAGVAPGDALWVVLLLSLPALAILWRQRSAFVWPRGKALALYALGTGVPLAVLMVGILDENTRALRSHNFLHSDIVNGFLNGALIPEEMALAGIINGYPWAAHAFQAVASLALDLAPASAFVWSNVAFLLALSLLSVSVVKALGGDLLARASAPLFMAFAVNPVGTGLRLLTPETAFSPLTGDPRYSSFLRKFYLFNQMSLSYVLLTAMLLGVLLPDDRIGSRARAGLLATLLLALAVVYPLFLPVGLGVIGARIVAGLLAKPAVPLKEFRTDILWTLLFVGGALGLFVIYYAIVTGDRVSGTGVSLDISYYVLRKVPHTLFSLALPLAALGWLVVNQWPERRRETMLFVLIALGLGALHVVVTIPHWRNEYKFILAASVLLSPLVPVALGSITASLNPRRRGMLFAAVSALCILPALPKAFDFGSRPEGLLSVTADGTDLRLLHPHPLAGVTDSIRTGTDTKAVIVAPVQDVHLPGFTRRAVYAPYKPSGIPQGIGLELRYLLLSVKGHDRAEFRQRVGTLEAFFSTDTAQWSPALQRMERLGRPLAIVIEQSQPYPSRTWLEANGFARLYADQDYALFYRPEVPDDRRRRN</sequence>
<organism evidence="2 3">
    <name type="scientific">Parvularcula lutaonensis</name>
    <dbReference type="NCBI Taxonomy" id="491923"/>
    <lineage>
        <taxon>Bacteria</taxon>
        <taxon>Pseudomonadati</taxon>
        <taxon>Pseudomonadota</taxon>
        <taxon>Alphaproteobacteria</taxon>
        <taxon>Parvularculales</taxon>
        <taxon>Parvularculaceae</taxon>
        <taxon>Parvularcula</taxon>
    </lineage>
</organism>
<reference evidence="3" key="1">
    <citation type="journal article" date="2019" name="Int. J. Syst. Evol. Microbiol.">
        <title>The Global Catalogue of Microorganisms (GCM) 10K type strain sequencing project: providing services to taxonomists for standard genome sequencing and annotation.</title>
        <authorList>
            <consortium name="The Broad Institute Genomics Platform"/>
            <consortium name="The Broad Institute Genome Sequencing Center for Infectious Disease"/>
            <person name="Wu L."/>
            <person name="Ma J."/>
        </authorList>
    </citation>
    <scope>NUCLEOTIDE SEQUENCE [LARGE SCALE GENOMIC DNA]</scope>
    <source>
        <strain evidence="3">KCTC 22245</strain>
    </source>
</reference>
<comment type="caution">
    <text evidence="2">The sequence shown here is derived from an EMBL/GenBank/DDBJ whole genome shotgun (WGS) entry which is preliminary data.</text>
</comment>
<evidence type="ECO:0000313" key="2">
    <source>
        <dbReference type="EMBL" id="MFC3303854.1"/>
    </source>
</evidence>
<feature type="transmembrane region" description="Helical" evidence="1">
    <location>
        <begin position="372"/>
        <end position="391"/>
    </location>
</feature>
<feature type="transmembrane region" description="Helical" evidence="1">
    <location>
        <begin position="249"/>
        <end position="270"/>
    </location>
</feature>